<dbReference type="Proteomes" id="UP000294886">
    <property type="component" value="Unassembled WGS sequence"/>
</dbReference>
<gene>
    <name evidence="1" type="ORF">EV203_10110</name>
</gene>
<protein>
    <submittedName>
        <fullName evidence="1">Uncharacterized protein</fullName>
    </submittedName>
</protein>
<name>A0A4R2K5M2_9THEO</name>
<accession>A0A4R2K5M2</accession>
<comment type="caution">
    <text evidence="1">The sequence shown here is derived from an EMBL/GenBank/DDBJ whole genome shotgun (WGS) entry which is preliminary data.</text>
</comment>
<sequence length="33" mass="3753">MGGTYREGGKSDFLIYKIYIGGRVNGKPSYRRI</sequence>
<dbReference type="EMBL" id="SLWU01000001">
    <property type="protein sequence ID" value="TCO68541.1"/>
    <property type="molecule type" value="Genomic_DNA"/>
</dbReference>
<organism evidence="1 2">
    <name type="scientific">Caldanaerobacter subterraneus</name>
    <dbReference type="NCBI Taxonomy" id="911092"/>
    <lineage>
        <taxon>Bacteria</taxon>
        <taxon>Bacillati</taxon>
        <taxon>Bacillota</taxon>
        <taxon>Clostridia</taxon>
        <taxon>Thermoanaerobacterales</taxon>
        <taxon>Thermoanaerobacteraceae</taxon>
        <taxon>Caldanaerobacter</taxon>
    </lineage>
</organism>
<dbReference type="AlphaFoldDB" id="A0A4R2K5M2"/>
<reference evidence="1 2" key="1">
    <citation type="submission" date="2019-03" db="EMBL/GenBank/DDBJ databases">
        <title>Genomic Encyclopedia of Type Strains, Phase IV (KMG-IV): sequencing the most valuable type-strain genomes for metagenomic binning, comparative biology and taxonomic classification.</title>
        <authorList>
            <person name="Goeker M."/>
        </authorList>
    </citation>
    <scope>NUCLEOTIDE SEQUENCE [LARGE SCALE GENOMIC DNA]</scope>
    <source>
        <strain evidence="1 2">DSM 13054</strain>
    </source>
</reference>
<evidence type="ECO:0000313" key="1">
    <source>
        <dbReference type="EMBL" id="TCO68541.1"/>
    </source>
</evidence>
<proteinExistence type="predicted"/>
<evidence type="ECO:0000313" key="2">
    <source>
        <dbReference type="Proteomes" id="UP000294886"/>
    </source>
</evidence>